<dbReference type="PIRSF" id="PIRSF000904">
    <property type="entry name" value="FBPtase_SBPase"/>
    <property type="match status" value="1"/>
</dbReference>
<dbReference type="OrthoDB" id="9806756at2"/>
<evidence type="ECO:0000256" key="2">
    <source>
        <dbReference type="ARBA" id="ARBA00010941"/>
    </source>
</evidence>
<dbReference type="InterPro" id="IPR000146">
    <property type="entry name" value="FBPase_class-1"/>
</dbReference>
<dbReference type="EC" id="3.1.3.11" evidence="7"/>
<evidence type="ECO:0000256" key="8">
    <source>
        <dbReference type="RuleBase" id="RU000508"/>
    </source>
</evidence>
<evidence type="ECO:0000256" key="7">
    <source>
        <dbReference type="HAMAP-Rule" id="MF_01855"/>
    </source>
</evidence>
<sequence>MTTLAECLSGWAEGLAARRQVATTLAALTEGAVRVAAMLADGPEQDGEGEEIASQAAGRAGKIMLAALSGTPVAWAALEGVDTPVALQPGAPLAVALEPLDGALNAGTAAPVGTIFSILPTPSVSGSDGTLAFLQRGERQLAAGVVLYGPHTTLALTVREGTHLFVLDRASGTFRLRRRDMRIPEGRRTYAVNAANYRYWTEGVRTYVDDCIAGEDGPRGADFKMRWMGCVAAEVIRILQRGGIYLYPADSRPDHTSGRLRLAFHAQPLALLVEQAGGAASDGVEPLLQTAPRRLQERTPLIFGARDKVARIADYETMKLPLGERSPLFGKRGLFRV</sequence>
<comment type="similarity">
    <text evidence="2 7 8">Belongs to the FBPase class 1 family.</text>
</comment>
<dbReference type="GO" id="GO:0030388">
    <property type="term" value="P:fructose 1,6-bisphosphate metabolic process"/>
    <property type="evidence" value="ECO:0007669"/>
    <property type="project" value="TreeGrafter"/>
</dbReference>
<dbReference type="InterPro" id="IPR033391">
    <property type="entry name" value="FBPase_N"/>
</dbReference>
<name>A0A5M6IZP5_9PROT</name>
<keyword evidence="5 7" id="KW-0119">Carbohydrate metabolism</keyword>
<evidence type="ECO:0000259" key="10">
    <source>
        <dbReference type="Pfam" id="PF18913"/>
    </source>
</evidence>
<dbReference type="SUPFAM" id="SSF56655">
    <property type="entry name" value="Carbohydrate phosphatase"/>
    <property type="match status" value="1"/>
</dbReference>
<accession>A0A5M6IZP5</accession>
<comment type="pathway">
    <text evidence="6">Carbohydrate biosynthesis.</text>
</comment>
<keyword evidence="3 7" id="KW-0963">Cytoplasm</keyword>
<proteinExistence type="inferred from homology"/>
<dbReference type="HAMAP" id="MF_01855">
    <property type="entry name" value="FBPase_class1"/>
    <property type="match status" value="1"/>
</dbReference>
<evidence type="ECO:0000313" key="12">
    <source>
        <dbReference type="Proteomes" id="UP000325255"/>
    </source>
</evidence>
<comment type="subunit">
    <text evidence="7">Homotetramer.</text>
</comment>
<evidence type="ECO:0000259" key="9">
    <source>
        <dbReference type="Pfam" id="PF00316"/>
    </source>
</evidence>
<reference evidence="11 12" key="1">
    <citation type="submission" date="2019-09" db="EMBL/GenBank/DDBJ databases">
        <title>Genome sequence of Rhodovastum atsumiense, a diverse member of the Acetobacteraceae family of non-sulfur purple photosynthetic bacteria.</title>
        <authorList>
            <person name="Meyer T."/>
            <person name="Kyndt J."/>
        </authorList>
    </citation>
    <scope>NUCLEOTIDE SEQUENCE [LARGE SCALE GENOMIC DNA]</scope>
    <source>
        <strain evidence="11 12">DSM 21279</strain>
    </source>
</reference>
<dbReference type="Pfam" id="PF18913">
    <property type="entry name" value="FBPase_C"/>
    <property type="match status" value="1"/>
</dbReference>
<feature type="domain" description="Fructose-1-6-bisphosphatase class 1 C-terminal" evidence="10">
    <location>
        <begin position="183"/>
        <end position="315"/>
    </location>
</feature>
<dbReference type="PANTHER" id="PTHR11556:SF35">
    <property type="entry name" value="SEDOHEPTULOSE-1,7-BISPHOSPHATASE, CHLOROPLASTIC"/>
    <property type="match status" value="1"/>
</dbReference>
<organism evidence="11 12">
    <name type="scientific">Rhodovastum atsumiense</name>
    <dbReference type="NCBI Taxonomy" id="504468"/>
    <lineage>
        <taxon>Bacteria</taxon>
        <taxon>Pseudomonadati</taxon>
        <taxon>Pseudomonadota</taxon>
        <taxon>Alphaproteobacteria</taxon>
        <taxon>Acetobacterales</taxon>
        <taxon>Acetobacteraceae</taxon>
        <taxon>Rhodovastum</taxon>
    </lineage>
</organism>
<evidence type="ECO:0000256" key="3">
    <source>
        <dbReference type="ARBA" id="ARBA00022490"/>
    </source>
</evidence>
<dbReference type="InterPro" id="IPR028343">
    <property type="entry name" value="FBPtase"/>
</dbReference>
<dbReference type="GO" id="GO:0005829">
    <property type="term" value="C:cytosol"/>
    <property type="evidence" value="ECO:0007669"/>
    <property type="project" value="TreeGrafter"/>
</dbReference>
<dbReference type="PANTHER" id="PTHR11556">
    <property type="entry name" value="FRUCTOSE-1,6-BISPHOSPHATASE-RELATED"/>
    <property type="match status" value="1"/>
</dbReference>
<protein>
    <recommendedName>
        <fullName evidence="7">Fructose-1,6-bisphosphatase class 1</fullName>
        <shortName evidence="7">FBPase class 1</shortName>
        <ecNumber evidence="7">3.1.3.11</ecNumber>
    </recommendedName>
    <alternativeName>
        <fullName evidence="7">D-fructose-1,6-bisphosphate 1-phosphohydrolase class 1</fullName>
    </alternativeName>
</protein>
<keyword evidence="4 7" id="KW-0378">Hydrolase</keyword>
<evidence type="ECO:0000256" key="5">
    <source>
        <dbReference type="ARBA" id="ARBA00023277"/>
    </source>
</evidence>
<dbReference type="CDD" id="cd00354">
    <property type="entry name" value="FBPase"/>
    <property type="match status" value="1"/>
</dbReference>
<keyword evidence="12" id="KW-1185">Reference proteome</keyword>
<dbReference type="GO" id="GO:0006002">
    <property type="term" value="P:fructose 6-phosphate metabolic process"/>
    <property type="evidence" value="ECO:0007669"/>
    <property type="project" value="TreeGrafter"/>
</dbReference>
<evidence type="ECO:0000256" key="4">
    <source>
        <dbReference type="ARBA" id="ARBA00022801"/>
    </source>
</evidence>
<comment type="caution">
    <text evidence="7">Lacks conserved residue(s) required for the propagation of feature annotation.</text>
</comment>
<dbReference type="GO" id="GO:0006000">
    <property type="term" value="P:fructose metabolic process"/>
    <property type="evidence" value="ECO:0007669"/>
    <property type="project" value="TreeGrafter"/>
</dbReference>
<comment type="subcellular location">
    <subcellularLocation>
        <location evidence="7">Cytoplasm</location>
    </subcellularLocation>
</comment>
<dbReference type="Pfam" id="PF00316">
    <property type="entry name" value="FBPase"/>
    <property type="match status" value="1"/>
</dbReference>
<evidence type="ECO:0000256" key="1">
    <source>
        <dbReference type="ARBA" id="ARBA00001273"/>
    </source>
</evidence>
<dbReference type="InterPro" id="IPR044015">
    <property type="entry name" value="FBPase_C_dom"/>
</dbReference>
<evidence type="ECO:0000256" key="6">
    <source>
        <dbReference type="ARBA" id="ARBA00024331"/>
    </source>
</evidence>
<dbReference type="GO" id="GO:0006094">
    <property type="term" value="P:gluconeogenesis"/>
    <property type="evidence" value="ECO:0007669"/>
    <property type="project" value="UniProtKB-UniRule"/>
</dbReference>
<dbReference type="AlphaFoldDB" id="A0A5M6IZP5"/>
<comment type="catalytic activity">
    <reaction evidence="1 7">
        <text>beta-D-fructose 1,6-bisphosphate + H2O = beta-D-fructose 6-phosphate + phosphate</text>
        <dbReference type="Rhea" id="RHEA:11064"/>
        <dbReference type="ChEBI" id="CHEBI:15377"/>
        <dbReference type="ChEBI" id="CHEBI:32966"/>
        <dbReference type="ChEBI" id="CHEBI:43474"/>
        <dbReference type="ChEBI" id="CHEBI:57634"/>
        <dbReference type="EC" id="3.1.3.11"/>
    </reaction>
</comment>
<dbReference type="Gene3D" id="3.40.190.80">
    <property type="match status" value="1"/>
</dbReference>
<evidence type="ECO:0000313" key="11">
    <source>
        <dbReference type="EMBL" id="KAA5613814.1"/>
    </source>
</evidence>
<dbReference type="PRINTS" id="PR00115">
    <property type="entry name" value="F16BPHPHTASE"/>
</dbReference>
<dbReference type="RefSeq" id="WP_150039197.1">
    <property type="nucleotide sequence ID" value="NZ_OW485601.1"/>
</dbReference>
<dbReference type="GO" id="GO:0005986">
    <property type="term" value="P:sucrose biosynthetic process"/>
    <property type="evidence" value="ECO:0007669"/>
    <property type="project" value="TreeGrafter"/>
</dbReference>
<dbReference type="Gene3D" id="3.30.540.10">
    <property type="entry name" value="Fructose-1,6-Bisphosphatase, subunit A, domain 1"/>
    <property type="match status" value="1"/>
</dbReference>
<feature type="binding site" evidence="7">
    <location>
        <position position="193"/>
    </location>
    <ligand>
        <name>substrate</name>
    </ligand>
</feature>
<dbReference type="PIRSF" id="PIRSF500210">
    <property type="entry name" value="FBPtase"/>
    <property type="match status" value="1"/>
</dbReference>
<feature type="domain" description="Fructose-1-6-bisphosphatase class I N-terminal" evidence="9">
    <location>
        <begin position="91"/>
        <end position="176"/>
    </location>
</feature>
<gene>
    <name evidence="7" type="primary">fbp</name>
    <name evidence="11" type="ORF">F1189_03285</name>
</gene>
<dbReference type="EMBL" id="VWPK01000004">
    <property type="protein sequence ID" value="KAA5613814.1"/>
    <property type="molecule type" value="Genomic_DNA"/>
</dbReference>
<feature type="binding site" evidence="7">
    <location>
        <begin position="245"/>
        <end position="247"/>
    </location>
    <ligand>
        <name>substrate</name>
    </ligand>
</feature>
<dbReference type="GO" id="GO:0042132">
    <property type="term" value="F:fructose 1,6-bisphosphate 1-phosphatase activity"/>
    <property type="evidence" value="ECO:0007669"/>
    <property type="project" value="UniProtKB-UniRule"/>
</dbReference>
<comment type="caution">
    <text evidence="11">The sequence shown here is derived from an EMBL/GenBank/DDBJ whole genome shotgun (WGS) entry which is preliminary data.</text>
</comment>
<dbReference type="Proteomes" id="UP000325255">
    <property type="component" value="Unassembled WGS sequence"/>
</dbReference>